<gene>
    <name evidence="2" type="ordered locus">HPL003_24005</name>
</gene>
<protein>
    <submittedName>
        <fullName evidence="2">Uncharacterized protein</fullName>
    </submittedName>
</protein>
<dbReference type="HOGENOM" id="CLU_1359295_0_0_9"/>
<keyword evidence="1" id="KW-0812">Transmembrane</keyword>
<reference key="2">
    <citation type="submission" date="2011-11" db="EMBL/GenBank/DDBJ databases">
        <authorList>
            <person name="Shin S.H."/>
            <person name="Kim S."/>
            <person name="Kim J.Y."/>
        </authorList>
    </citation>
    <scope>NUCLEOTIDE SEQUENCE</scope>
    <source>
        <strain>HPL-003</strain>
    </source>
</reference>
<feature type="transmembrane region" description="Helical" evidence="1">
    <location>
        <begin position="21"/>
        <end position="42"/>
    </location>
</feature>
<sequence length="201" mass="21214">MGELSSYEVVGEKQTAPLNKLALVATILAGVAVVAASVLFVVNNSLKAQVASLKTENATLAKSVDDVKAAQDTNAQEIATYKSVAYMTEAAHVIEGSVVTDDFVVDRIYFNQTGGGELGSVTMDVTNQPPMALAYKGKGAYTVGDRELRAKANSLIAAAKKYYGDAPGMPKWADSTAVNLSVQNYDIGSYTDGEFMLVGEK</sequence>
<dbReference type="EMBL" id="CP003107">
    <property type="protein sequence ID" value="AET61519.1"/>
    <property type="molecule type" value="Genomic_DNA"/>
</dbReference>
<reference evidence="3" key="1">
    <citation type="submission" date="2011-11" db="EMBL/GenBank/DDBJ databases">
        <title>Complete sequence of Paenibacillus terrae HPL-003.</title>
        <authorList>
            <person name="Shin S.H."/>
            <person name="Kim S."/>
            <person name="Kim J.Y."/>
        </authorList>
    </citation>
    <scope>NUCLEOTIDE SEQUENCE [LARGE SCALE GENOMIC DNA]</scope>
    <source>
        <strain evidence="3">HPL-003</strain>
    </source>
</reference>
<dbReference type="OrthoDB" id="2628827at2"/>
<dbReference type="KEGG" id="pta:HPL003_24005"/>
<evidence type="ECO:0000256" key="1">
    <source>
        <dbReference type="SAM" id="Phobius"/>
    </source>
</evidence>
<dbReference type="eggNOG" id="ENOG50344R3">
    <property type="taxonomic scope" value="Bacteria"/>
</dbReference>
<keyword evidence="1" id="KW-1133">Transmembrane helix</keyword>
<dbReference type="Proteomes" id="UP000005876">
    <property type="component" value="Chromosome"/>
</dbReference>
<dbReference type="RefSeq" id="WP_014282211.1">
    <property type="nucleotide sequence ID" value="NC_016641.1"/>
</dbReference>
<evidence type="ECO:0000313" key="2">
    <source>
        <dbReference type="EMBL" id="AET61519.1"/>
    </source>
</evidence>
<dbReference type="AlphaFoldDB" id="G7VSM9"/>
<keyword evidence="1" id="KW-0472">Membrane</keyword>
<evidence type="ECO:0000313" key="3">
    <source>
        <dbReference type="Proteomes" id="UP000005876"/>
    </source>
</evidence>
<proteinExistence type="predicted"/>
<reference evidence="2 3" key="3">
    <citation type="journal article" date="2012" name="J. Bacteriol.">
        <title>Genome Sequence of Paenibacillus terrae HPL-003, a Xylanase-Producing Bacterium Isolated from Soil Found in Forest Residue.</title>
        <authorList>
            <person name="Shin S.H."/>
            <person name="Kim S."/>
            <person name="Kim J.Y."/>
            <person name="Song H.Y."/>
            <person name="Cho S.J."/>
            <person name="Kim D.R."/>
            <person name="Lee K.I."/>
            <person name="Lim H.K."/>
            <person name="Park N.J."/>
            <person name="Hwang I.T."/>
            <person name="Yang K.S."/>
        </authorList>
    </citation>
    <scope>NUCLEOTIDE SEQUENCE [LARGE SCALE GENOMIC DNA]</scope>
    <source>
        <strain evidence="2 3">HPL-003</strain>
    </source>
</reference>
<accession>G7VSM9</accession>
<name>G7VSM9_PAETH</name>
<dbReference type="STRING" id="985665.HPL003_24005"/>
<organism evidence="2 3">
    <name type="scientific">Paenibacillus terrae (strain HPL-003)</name>
    <dbReference type="NCBI Taxonomy" id="985665"/>
    <lineage>
        <taxon>Bacteria</taxon>
        <taxon>Bacillati</taxon>
        <taxon>Bacillota</taxon>
        <taxon>Bacilli</taxon>
        <taxon>Bacillales</taxon>
        <taxon>Paenibacillaceae</taxon>
        <taxon>Paenibacillus</taxon>
    </lineage>
</organism>